<evidence type="ECO:0000256" key="1">
    <source>
        <dbReference type="SAM" id="Phobius"/>
    </source>
</evidence>
<keyword evidence="1" id="KW-0812">Transmembrane</keyword>
<keyword evidence="1" id="KW-1133">Transmembrane helix</keyword>
<feature type="domain" description="CAAX prenyl protease 2/Lysostaphin resistance protein A-like" evidence="2">
    <location>
        <begin position="44"/>
        <end position="103"/>
    </location>
</feature>
<name>Q92IJ5_RICCN</name>
<accession>Q92IJ5</accession>
<evidence type="ECO:0000313" key="3">
    <source>
        <dbReference type="EMBL" id="AAL02963.1"/>
    </source>
</evidence>
<gene>
    <name evidence="3" type="ordered locus">RC0425</name>
</gene>
<dbReference type="AlphaFoldDB" id="Q92IJ5"/>
<dbReference type="HOGENOM" id="CLU_2002156_0_0_5"/>
<keyword evidence="3" id="KW-0012">Acyltransferase</keyword>
<dbReference type="GO" id="GO:0004175">
    <property type="term" value="F:endopeptidase activity"/>
    <property type="evidence" value="ECO:0007669"/>
    <property type="project" value="UniProtKB-ARBA"/>
</dbReference>
<reference evidence="3 4" key="1">
    <citation type="journal article" date="2001" name="Science">
        <title>Mechanisms of evolution in Rickettsia conorii and R. prowazekii.</title>
        <authorList>
            <person name="Ogata H."/>
            <person name="Audic S."/>
            <person name="Renesto-Audiffren P."/>
            <person name="Fournier P.-E."/>
            <person name="Barbe V."/>
            <person name="Samson D."/>
            <person name="Roux V."/>
            <person name="Cossart P."/>
            <person name="Weissenbach J."/>
            <person name="Claverie J.-M."/>
            <person name="Raoult D."/>
        </authorList>
    </citation>
    <scope>NUCLEOTIDE SEQUENCE [LARGE SCALE GENOMIC DNA]</scope>
    <source>
        <strain evidence="4">ATCC VR-613 / Malish 7</strain>
    </source>
</reference>
<organism evidence="3 4">
    <name type="scientific">Rickettsia conorii (strain ATCC VR-613 / Malish 7)</name>
    <dbReference type="NCBI Taxonomy" id="272944"/>
    <lineage>
        <taxon>Bacteria</taxon>
        <taxon>Pseudomonadati</taxon>
        <taxon>Pseudomonadota</taxon>
        <taxon>Alphaproteobacteria</taxon>
        <taxon>Rickettsiales</taxon>
        <taxon>Rickettsiaceae</taxon>
        <taxon>Rickettsieae</taxon>
        <taxon>Rickettsia</taxon>
        <taxon>spotted fever group</taxon>
    </lineage>
</organism>
<dbReference type="GO" id="GO:0080120">
    <property type="term" value="P:CAAX-box protein maturation"/>
    <property type="evidence" value="ECO:0007669"/>
    <property type="project" value="UniProtKB-ARBA"/>
</dbReference>
<dbReference type="Pfam" id="PF02517">
    <property type="entry name" value="Rce1-like"/>
    <property type="match status" value="1"/>
</dbReference>
<protein>
    <recommendedName>
        <fullName evidence="2">CAAX prenyl protease 2/Lysostaphin resistance protein A-like domain-containing protein</fullName>
    </recommendedName>
</protein>
<evidence type="ECO:0000313" key="4">
    <source>
        <dbReference type="Proteomes" id="UP000000816"/>
    </source>
</evidence>
<feature type="transmembrane region" description="Helical" evidence="1">
    <location>
        <begin position="59"/>
        <end position="76"/>
    </location>
</feature>
<proteinExistence type="predicted"/>
<keyword evidence="1" id="KW-0472">Membrane</keyword>
<dbReference type="GeneID" id="30305519"/>
<dbReference type="InterPro" id="IPR003675">
    <property type="entry name" value="Rce1/LyrA-like_dom"/>
</dbReference>
<keyword evidence="3" id="KW-0808">Transferase</keyword>
<dbReference type="EMBL" id="AE006914">
    <property type="protein sequence ID" value="AAL02963.1"/>
    <property type="molecule type" value="Genomic_DNA"/>
</dbReference>
<dbReference type="GO" id="GO:0016746">
    <property type="term" value="F:acyltransferase activity"/>
    <property type="evidence" value="ECO:0007669"/>
    <property type="project" value="UniProtKB-KW"/>
</dbReference>
<dbReference type="PIR" id="A97753">
    <property type="entry name" value="A97753"/>
</dbReference>
<feature type="transmembrane region" description="Helical" evidence="1">
    <location>
        <begin position="7"/>
        <end position="24"/>
    </location>
</feature>
<dbReference type="Proteomes" id="UP000000816">
    <property type="component" value="Chromosome"/>
</dbReference>
<sequence>MLKNNYILKIVFYKGLYVILNYHLHFSHYNNISFSSVWLRKYSFEGFLKRTLQNLLPEQQILAVIIASLIFGITYFQGRIIALRTICGFFYGYAYYKTGKIFMLCDSSFRSKFMPCIIIYLSCS</sequence>
<evidence type="ECO:0000259" key="2">
    <source>
        <dbReference type="Pfam" id="PF02517"/>
    </source>
</evidence>
<dbReference type="RefSeq" id="WP_010977073.1">
    <property type="nucleotide sequence ID" value="NC_003103.1"/>
</dbReference>
<dbReference type="KEGG" id="rco:RC0425"/>